<dbReference type="Gene3D" id="3.40.1350.10">
    <property type="match status" value="1"/>
</dbReference>
<keyword evidence="2" id="KW-1185">Reference proteome</keyword>
<reference evidence="1 2" key="1">
    <citation type="submission" date="2020-07" db="EMBL/GenBank/DDBJ databases">
        <title>Genomic Encyclopedia of Type Strains, Phase IV (KMG-IV): sequencing the most valuable type-strain genomes for metagenomic binning, comparative biology and taxonomic classification.</title>
        <authorList>
            <person name="Goeker M."/>
        </authorList>
    </citation>
    <scope>NUCLEOTIDE SEQUENCE [LARGE SCALE GENOMIC DNA]</scope>
    <source>
        <strain evidence="1 2">DSM 17721</strain>
    </source>
</reference>
<organism evidence="1 2">
    <name type="scientific">Desulfosalsimonas propionicica</name>
    <dbReference type="NCBI Taxonomy" id="332175"/>
    <lineage>
        <taxon>Bacteria</taxon>
        <taxon>Pseudomonadati</taxon>
        <taxon>Thermodesulfobacteriota</taxon>
        <taxon>Desulfobacteria</taxon>
        <taxon>Desulfobacterales</taxon>
        <taxon>Desulfosalsimonadaceae</taxon>
        <taxon>Desulfosalsimonas</taxon>
    </lineage>
</organism>
<evidence type="ECO:0000313" key="2">
    <source>
        <dbReference type="Proteomes" id="UP000525298"/>
    </source>
</evidence>
<dbReference type="Proteomes" id="UP000525298">
    <property type="component" value="Unassembled WGS sequence"/>
</dbReference>
<evidence type="ECO:0000313" key="1">
    <source>
        <dbReference type="EMBL" id="MBA2880898.1"/>
    </source>
</evidence>
<comment type="caution">
    <text evidence="1">The sequence shown here is derived from an EMBL/GenBank/DDBJ whole genome shotgun (WGS) entry which is preliminary data.</text>
</comment>
<dbReference type="AlphaFoldDB" id="A0A7W0C837"/>
<sequence>MEPQVHLVTAQDFDTFQKMLDGGEVFCGPIVPTNNNNRSPRWKSTVDMVADLCRVKEGDIIFVQVINDNIYGAFRATTCFMESPDIPDCYRSSTLSYYPEGGWYHTEGVDFPDGDYYWSCAVENYPELYFEKGISHRDVFDLKFRGDLWTIPERFKYNDKAKTVKPLDIAELPPIIKLFQRDNRGKTSDRIIDPCDLGDWDIVSPSFSTYDDMLENEKQLEGAIIKMLRHGNPEAQQIFGELSFVANAIPSFYLDFMDIYGYQRTNENIFRHVVIELKKDSYEGQIGTPGCPVNQVLKYRDWIVQNRAKGDVRAVDSFVVAKSFDQEFIDSTEMLNSAFGYKVVRLVDYEVQDNTLTLEEVTG</sequence>
<gene>
    <name evidence="1" type="ORF">HNR65_001216</name>
</gene>
<proteinExistence type="predicted"/>
<dbReference type="RefSeq" id="WP_181550545.1">
    <property type="nucleotide sequence ID" value="NZ_JACDUS010000002.1"/>
</dbReference>
<protein>
    <submittedName>
        <fullName evidence="1">Uncharacterized protein</fullName>
    </submittedName>
</protein>
<dbReference type="GO" id="GO:0003676">
    <property type="term" value="F:nucleic acid binding"/>
    <property type="evidence" value="ECO:0007669"/>
    <property type="project" value="InterPro"/>
</dbReference>
<accession>A0A7W0C837</accession>
<dbReference type="EMBL" id="JACDUS010000002">
    <property type="protein sequence ID" value="MBA2880898.1"/>
    <property type="molecule type" value="Genomic_DNA"/>
</dbReference>
<name>A0A7W0C837_9BACT</name>
<dbReference type="InterPro" id="IPR011856">
    <property type="entry name" value="tRNA_endonuc-like_dom_sf"/>
</dbReference>